<comment type="subcellular location">
    <subcellularLocation>
        <location evidence="6">Cytoplasm</location>
    </subcellularLocation>
</comment>
<comment type="similarity">
    <text evidence="2 6">Belongs to the aspartate/ornithine carbamoyltransferase superfamily. OTCase family.</text>
</comment>
<dbReference type="RefSeq" id="WP_105483496.1">
    <property type="nucleotide sequence ID" value="NZ_NIGF01000007.1"/>
</dbReference>
<organism evidence="9 10">
    <name type="scientific">Abditibacterium utsteinense</name>
    <dbReference type="NCBI Taxonomy" id="1960156"/>
    <lineage>
        <taxon>Bacteria</taxon>
        <taxon>Pseudomonadati</taxon>
        <taxon>Abditibacteriota</taxon>
        <taxon>Abditibacteriia</taxon>
        <taxon>Abditibacteriales</taxon>
        <taxon>Abditibacteriaceae</taxon>
        <taxon>Abditibacterium</taxon>
    </lineage>
</organism>
<evidence type="ECO:0000256" key="2">
    <source>
        <dbReference type="ARBA" id="ARBA00007805"/>
    </source>
</evidence>
<name>A0A2S8ST95_9BACT</name>
<keyword evidence="6" id="KW-0963">Cytoplasm</keyword>
<keyword evidence="10" id="KW-1185">Reference proteome</keyword>
<feature type="binding site" evidence="6">
    <location>
        <begin position="260"/>
        <end position="261"/>
    </location>
    <ligand>
        <name>carbamoyl phosphate</name>
        <dbReference type="ChEBI" id="CHEBI:58228"/>
    </ligand>
</feature>
<dbReference type="InterPro" id="IPR006130">
    <property type="entry name" value="Asp/Orn_carbamoylTrfase"/>
</dbReference>
<evidence type="ECO:0000313" key="10">
    <source>
        <dbReference type="Proteomes" id="UP000237684"/>
    </source>
</evidence>
<dbReference type="PRINTS" id="PR00102">
    <property type="entry name" value="OTCASE"/>
</dbReference>
<evidence type="ECO:0000256" key="5">
    <source>
        <dbReference type="ARBA" id="ARBA00048772"/>
    </source>
</evidence>
<evidence type="ECO:0000256" key="6">
    <source>
        <dbReference type="HAMAP-Rule" id="MF_01109"/>
    </source>
</evidence>
<dbReference type="PANTHER" id="PTHR45753">
    <property type="entry name" value="ORNITHINE CARBAMOYLTRANSFERASE, MITOCHONDRIAL"/>
    <property type="match status" value="1"/>
</dbReference>
<dbReference type="OrthoDB" id="9802587at2"/>
<evidence type="ECO:0000259" key="7">
    <source>
        <dbReference type="Pfam" id="PF00185"/>
    </source>
</evidence>
<reference evidence="9 10" key="1">
    <citation type="journal article" date="2018" name="Syst. Appl. Microbiol.">
        <title>Abditibacterium utsteinense sp. nov., the first cultivated member of candidate phylum FBP, isolated from ice-free Antarctic soil samples.</title>
        <authorList>
            <person name="Tahon G."/>
            <person name="Tytgat B."/>
            <person name="Lebbe L."/>
            <person name="Carlier A."/>
            <person name="Willems A."/>
        </authorList>
    </citation>
    <scope>NUCLEOTIDE SEQUENCE [LARGE SCALE GENOMIC DNA]</scope>
    <source>
        <strain evidence="9 10">LMG 29911</strain>
    </source>
</reference>
<feature type="binding site" evidence="6">
    <location>
        <position position="288"/>
    </location>
    <ligand>
        <name>carbamoyl phosphate</name>
        <dbReference type="ChEBI" id="CHEBI:58228"/>
    </ligand>
</feature>
<dbReference type="GO" id="GO:0042450">
    <property type="term" value="P:L-arginine biosynthetic process via ornithine"/>
    <property type="evidence" value="ECO:0007669"/>
    <property type="project" value="UniProtKB-UniRule"/>
</dbReference>
<dbReference type="InterPro" id="IPR002292">
    <property type="entry name" value="Orn/put_carbamltrans"/>
</dbReference>
<dbReference type="NCBIfam" id="TIGR00658">
    <property type="entry name" value="orni_carb_tr"/>
    <property type="match status" value="1"/>
</dbReference>
<feature type="domain" description="Aspartate/ornithine carbamoyltransferase Asp/Orn-binding" evidence="7">
    <location>
        <begin position="149"/>
        <end position="298"/>
    </location>
</feature>
<feature type="binding site" evidence="6">
    <location>
        <begin position="224"/>
        <end position="225"/>
    </location>
    <ligand>
        <name>L-ornithine</name>
        <dbReference type="ChEBI" id="CHEBI:46911"/>
    </ligand>
</feature>
<dbReference type="GO" id="GO:0004585">
    <property type="term" value="F:ornithine carbamoyltransferase activity"/>
    <property type="evidence" value="ECO:0007669"/>
    <property type="project" value="UniProtKB-UniRule"/>
</dbReference>
<dbReference type="GO" id="GO:0005737">
    <property type="term" value="C:cytoplasm"/>
    <property type="evidence" value="ECO:0007669"/>
    <property type="project" value="UniProtKB-SubCell"/>
</dbReference>
<dbReference type="InterPro" id="IPR006132">
    <property type="entry name" value="Asp/Orn_carbamoyltranf_P-bd"/>
</dbReference>
<dbReference type="InterPro" id="IPR036901">
    <property type="entry name" value="Asp/Orn_carbamoylTrfase_sf"/>
</dbReference>
<gene>
    <name evidence="9" type="ORF">B1R32_10742</name>
</gene>
<comment type="pathway">
    <text evidence="1">Amino-acid biosynthesis; L-arginine biosynthesis; L-arginine from L-ornithine and carbamoyl phosphate: step 1/3.</text>
</comment>
<dbReference type="Proteomes" id="UP000237684">
    <property type="component" value="Unassembled WGS sequence"/>
</dbReference>
<dbReference type="FunCoup" id="A0A2S8ST95">
    <property type="interactions" value="406"/>
</dbReference>
<dbReference type="GO" id="GO:0019240">
    <property type="term" value="P:citrulline biosynthetic process"/>
    <property type="evidence" value="ECO:0007669"/>
    <property type="project" value="TreeGrafter"/>
</dbReference>
<dbReference type="NCBIfam" id="NF001986">
    <property type="entry name" value="PRK00779.1"/>
    <property type="match status" value="1"/>
</dbReference>
<dbReference type="AlphaFoldDB" id="A0A2S8ST95"/>
<accession>A0A2S8ST95</accession>
<evidence type="ECO:0000256" key="3">
    <source>
        <dbReference type="ARBA" id="ARBA00013007"/>
    </source>
</evidence>
<dbReference type="HAMAP" id="MF_01109">
    <property type="entry name" value="OTCase"/>
    <property type="match status" value="1"/>
</dbReference>
<dbReference type="InterPro" id="IPR006131">
    <property type="entry name" value="Asp_carbamoyltransf_Asp/Orn-bd"/>
</dbReference>
<comment type="caution">
    <text evidence="6">Lacks conserved residue(s) required for the propagation of feature annotation.</text>
</comment>
<dbReference type="Pfam" id="PF02729">
    <property type="entry name" value="OTCace_N"/>
    <property type="match status" value="1"/>
</dbReference>
<feature type="binding site" evidence="6">
    <location>
        <position position="220"/>
    </location>
    <ligand>
        <name>L-ornithine</name>
        <dbReference type="ChEBI" id="CHEBI:46911"/>
    </ligand>
</feature>
<feature type="binding site" evidence="6">
    <location>
        <position position="161"/>
    </location>
    <ligand>
        <name>L-ornithine</name>
        <dbReference type="ChEBI" id="CHEBI:46911"/>
    </ligand>
</feature>
<evidence type="ECO:0000256" key="1">
    <source>
        <dbReference type="ARBA" id="ARBA00004975"/>
    </source>
</evidence>
<keyword evidence="4 6" id="KW-0808">Transferase</keyword>
<comment type="catalytic activity">
    <reaction evidence="5 6">
        <text>carbamoyl phosphate + L-ornithine = L-citrulline + phosphate + H(+)</text>
        <dbReference type="Rhea" id="RHEA:19513"/>
        <dbReference type="ChEBI" id="CHEBI:15378"/>
        <dbReference type="ChEBI" id="CHEBI:43474"/>
        <dbReference type="ChEBI" id="CHEBI:46911"/>
        <dbReference type="ChEBI" id="CHEBI:57743"/>
        <dbReference type="ChEBI" id="CHEBI:58228"/>
        <dbReference type="EC" id="2.1.3.3"/>
    </reaction>
</comment>
<dbReference type="InterPro" id="IPR024904">
    <property type="entry name" value="OTCase_ArgI"/>
</dbReference>
<evidence type="ECO:0000259" key="8">
    <source>
        <dbReference type="Pfam" id="PF02729"/>
    </source>
</evidence>
<feature type="binding site" evidence="6">
    <location>
        <position position="104"/>
    </location>
    <ligand>
        <name>carbamoyl phosphate</name>
        <dbReference type="ChEBI" id="CHEBI:58228"/>
    </ligand>
</feature>
<dbReference type="InParanoid" id="A0A2S8ST95"/>
<sequence length="316" mass="34483">MNHFLSINDLSRDDALFLLAEAARIKADLREDAASGMDTLRGKTLAMVFEKPSLRTRVSFDTGMFQLGGHAISLAPSEIGLGKRESIADVARVLSGMCDGIMARVFKNETVVELAEYANVPVINGLCDVEHPCQALADLLTLREEMGLDGRKIAYVGDGNNVSHSLMLLCAKIGVKFSAATPEGYAMPTQWVENAREMGEVGIFIDPREAVESADAVYTDVWTSMGQEEESAARLKVFPAYQINAELMKGAKNDAIILHCLPAHRGEEISAEMMESPRSRVFEQAENRLHAQKAVLSHLLGQDSAGDIRTPFTTDP</sequence>
<protein>
    <recommendedName>
        <fullName evidence="3 6">Ornithine carbamoyltransferase</fullName>
        <shortName evidence="6">OTCase</shortName>
        <ecNumber evidence="3 6">2.1.3.3</ecNumber>
    </recommendedName>
</protein>
<dbReference type="FunFam" id="3.40.50.1370:FF:000008">
    <property type="entry name" value="Ornithine carbamoyltransferase"/>
    <property type="match status" value="1"/>
</dbReference>
<evidence type="ECO:0000313" key="9">
    <source>
        <dbReference type="EMBL" id="PQV64017.1"/>
    </source>
</evidence>
<dbReference type="PANTHER" id="PTHR45753:SF3">
    <property type="entry name" value="ORNITHINE TRANSCARBAMYLASE, MITOCHONDRIAL"/>
    <property type="match status" value="1"/>
</dbReference>
<dbReference type="SUPFAM" id="SSF53671">
    <property type="entry name" value="Aspartate/ornithine carbamoyltransferase"/>
    <property type="match status" value="1"/>
</dbReference>
<feature type="domain" description="Aspartate/ornithine carbamoyltransferase carbamoyl-P binding" evidence="8">
    <location>
        <begin position="3"/>
        <end position="144"/>
    </location>
</feature>
<dbReference type="EC" id="2.1.3.3" evidence="3 6"/>
<feature type="binding site" evidence="6">
    <location>
        <begin position="131"/>
        <end position="134"/>
    </location>
    <ligand>
        <name>carbamoyl phosphate</name>
        <dbReference type="ChEBI" id="CHEBI:58228"/>
    </ligand>
</feature>
<dbReference type="Pfam" id="PF00185">
    <property type="entry name" value="OTCace"/>
    <property type="match status" value="1"/>
</dbReference>
<evidence type="ECO:0000256" key="4">
    <source>
        <dbReference type="ARBA" id="ARBA00022679"/>
    </source>
</evidence>
<dbReference type="EMBL" id="NIGF01000007">
    <property type="protein sequence ID" value="PQV64017.1"/>
    <property type="molecule type" value="Genomic_DNA"/>
</dbReference>
<dbReference type="GO" id="GO:0016597">
    <property type="term" value="F:amino acid binding"/>
    <property type="evidence" value="ECO:0007669"/>
    <property type="project" value="InterPro"/>
</dbReference>
<proteinExistence type="inferred from homology"/>
<dbReference type="Gene3D" id="3.40.50.1370">
    <property type="entry name" value="Aspartate/ornithine carbamoyltransferase"/>
    <property type="match status" value="2"/>
</dbReference>
<dbReference type="PRINTS" id="PR00100">
    <property type="entry name" value="AOTCASE"/>
</dbReference>
<comment type="caution">
    <text evidence="9">The sequence shown here is derived from an EMBL/GenBank/DDBJ whole genome shotgun (WGS) entry which is preliminary data.</text>
</comment>